<evidence type="ECO:0000256" key="2">
    <source>
        <dbReference type="PROSITE-ProRule" id="PRU00504"/>
    </source>
</evidence>
<proteinExistence type="predicted"/>
<dbReference type="SUPFAM" id="SSF101898">
    <property type="entry name" value="NHL repeat"/>
    <property type="match status" value="1"/>
</dbReference>
<dbReference type="Gene3D" id="2.120.10.30">
    <property type="entry name" value="TolB, C-terminal domain"/>
    <property type="match status" value="1"/>
</dbReference>
<gene>
    <name evidence="4" type="ORF">JBS370_LOCUS21846</name>
</gene>
<name>A0A819ITH3_9BILA</name>
<dbReference type="EMBL" id="CAJOBD010002958">
    <property type="protein sequence ID" value="CAF3919570.1"/>
    <property type="molecule type" value="Genomic_DNA"/>
</dbReference>
<comment type="caution">
    <text evidence="4">The sequence shown here is derived from an EMBL/GenBank/DDBJ whole genome shotgun (WGS) entry which is preliminary data.</text>
</comment>
<evidence type="ECO:0000256" key="3">
    <source>
        <dbReference type="SAM" id="MobiDB-lite"/>
    </source>
</evidence>
<keyword evidence="1" id="KW-0677">Repeat</keyword>
<sequence>MKDAKEGIVVAGGQGQGSNLSQLSDPRGIAVDKSGTVYVADSGNNRIVRWHQGATQGDIITGGNGQGNQSNQLHDPRGLSFDREGNLY</sequence>
<dbReference type="Pfam" id="PF01436">
    <property type="entry name" value="NHL"/>
    <property type="match status" value="1"/>
</dbReference>
<evidence type="ECO:0000256" key="1">
    <source>
        <dbReference type="ARBA" id="ARBA00022737"/>
    </source>
</evidence>
<dbReference type="InterPro" id="IPR001258">
    <property type="entry name" value="NHL_repeat"/>
</dbReference>
<protein>
    <submittedName>
        <fullName evidence="4">Uncharacterized protein</fullName>
    </submittedName>
</protein>
<evidence type="ECO:0000313" key="4">
    <source>
        <dbReference type="EMBL" id="CAF3919570.1"/>
    </source>
</evidence>
<feature type="repeat" description="NHL" evidence="2">
    <location>
        <begin position="17"/>
        <end position="53"/>
    </location>
</feature>
<feature type="non-terminal residue" evidence="4">
    <location>
        <position position="88"/>
    </location>
</feature>
<dbReference type="AlphaFoldDB" id="A0A819ITH3"/>
<organism evidence="4 5">
    <name type="scientific">Rotaria sordida</name>
    <dbReference type="NCBI Taxonomy" id="392033"/>
    <lineage>
        <taxon>Eukaryota</taxon>
        <taxon>Metazoa</taxon>
        <taxon>Spiralia</taxon>
        <taxon>Gnathifera</taxon>
        <taxon>Rotifera</taxon>
        <taxon>Eurotatoria</taxon>
        <taxon>Bdelloidea</taxon>
        <taxon>Philodinida</taxon>
        <taxon>Philodinidae</taxon>
        <taxon>Rotaria</taxon>
    </lineage>
</organism>
<feature type="compositionally biased region" description="Basic and acidic residues" evidence="3">
    <location>
        <begin position="74"/>
        <end position="88"/>
    </location>
</feature>
<evidence type="ECO:0000313" key="5">
    <source>
        <dbReference type="Proteomes" id="UP000663836"/>
    </source>
</evidence>
<dbReference type="Proteomes" id="UP000663836">
    <property type="component" value="Unassembled WGS sequence"/>
</dbReference>
<dbReference type="PROSITE" id="PS51125">
    <property type="entry name" value="NHL"/>
    <property type="match status" value="1"/>
</dbReference>
<dbReference type="InterPro" id="IPR011042">
    <property type="entry name" value="6-blade_b-propeller_TolB-like"/>
</dbReference>
<feature type="region of interest" description="Disordered" evidence="3">
    <location>
        <begin position="1"/>
        <end position="26"/>
    </location>
</feature>
<feature type="region of interest" description="Disordered" evidence="3">
    <location>
        <begin position="57"/>
        <end position="88"/>
    </location>
</feature>
<reference evidence="4" key="1">
    <citation type="submission" date="2021-02" db="EMBL/GenBank/DDBJ databases">
        <authorList>
            <person name="Nowell W R."/>
        </authorList>
    </citation>
    <scope>NUCLEOTIDE SEQUENCE</scope>
</reference>
<accession>A0A819ITH3</accession>